<evidence type="ECO:0000313" key="1">
    <source>
        <dbReference type="EMBL" id="MFC6182559.1"/>
    </source>
</evidence>
<evidence type="ECO:0000313" key="2">
    <source>
        <dbReference type="Proteomes" id="UP001596282"/>
    </source>
</evidence>
<gene>
    <name evidence="1" type="ORF">ACFP5Y_15070</name>
</gene>
<dbReference type="EMBL" id="JBHSSC010000045">
    <property type="protein sequence ID" value="MFC6182559.1"/>
    <property type="molecule type" value="Genomic_DNA"/>
</dbReference>
<protein>
    <submittedName>
        <fullName evidence="1">Uncharacterized protein</fullName>
    </submittedName>
</protein>
<sequence length="53" mass="5865">MTLILVVLALPVIAVGCYLAGGGWVDNGYELYRNYCRSHLSLHDFLALLVNVK</sequence>
<dbReference type="Proteomes" id="UP001596282">
    <property type="component" value="Unassembled WGS sequence"/>
</dbReference>
<proteinExistence type="predicted"/>
<comment type="caution">
    <text evidence="1">The sequence shown here is derived from an EMBL/GenBank/DDBJ whole genome shotgun (WGS) entry which is preliminary data.</text>
</comment>
<keyword evidence="2" id="KW-1185">Reference proteome</keyword>
<name>A0ABW1S4B1_9LACO</name>
<dbReference type="RefSeq" id="WP_171001397.1">
    <property type="nucleotide sequence ID" value="NZ_BJDJ01000001.1"/>
</dbReference>
<reference evidence="2" key="1">
    <citation type="journal article" date="2019" name="Int. J. Syst. Evol. Microbiol.">
        <title>The Global Catalogue of Microorganisms (GCM) 10K type strain sequencing project: providing services to taxonomists for standard genome sequencing and annotation.</title>
        <authorList>
            <consortium name="The Broad Institute Genomics Platform"/>
            <consortium name="The Broad Institute Genome Sequencing Center for Infectious Disease"/>
            <person name="Wu L."/>
            <person name="Ma J."/>
        </authorList>
    </citation>
    <scope>NUCLEOTIDE SEQUENCE [LARGE SCALE GENOMIC DNA]</scope>
    <source>
        <strain evidence="2">CCM 8933</strain>
    </source>
</reference>
<organism evidence="1 2">
    <name type="scientific">Lactiplantibacillus daowaiensis</name>
    <dbReference type="NCBI Taxonomy" id="2559918"/>
    <lineage>
        <taxon>Bacteria</taxon>
        <taxon>Bacillati</taxon>
        <taxon>Bacillota</taxon>
        <taxon>Bacilli</taxon>
        <taxon>Lactobacillales</taxon>
        <taxon>Lactobacillaceae</taxon>
        <taxon>Lactiplantibacillus</taxon>
    </lineage>
</organism>
<accession>A0ABW1S4B1</accession>